<accession>A0A4Z0RB43</accession>
<comment type="caution">
    <text evidence="7">The sequence shown here is derived from an EMBL/GenBank/DDBJ whole genome shotgun (WGS) entry which is preliminary data.</text>
</comment>
<name>A0A4Z0RB43_9FIRM</name>
<evidence type="ECO:0000313" key="8">
    <source>
        <dbReference type="Proteomes" id="UP000298460"/>
    </source>
</evidence>
<feature type="transmembrane region" description="Helical" evidence="5">
    <location>
        <begin position="43"/>
        <end position="62"/>
    </location>
</feature>
<dbReference type="PANTHER" id="PTHR37422">
    <property type="entry name" value="TEICHURONIC ACID BIOSYNTHESIS PROTEIN TUAE"/>
    <property type="match status" value="1"/>
</dbReference>
<dbReference type="EMBL" id="SPQQ01000001">
    <property type="protein sequence ID" value="TGE39545.1"/>
    <property type="molecule type" value="Genomic_DNA"/>
</dbReference>
<evidence type="ECO:0000256" key="3">
    <source>
        <dbReference type="ARBA" id="ARBA00022989"/>
    </source>
</evidence>
<keyword evidence="7" id="KW-0436">Ligase</keyword>
<keyword evidence="3 5" id="KW-1133">Transmembrane helix</keyword>
<feature type="transmembrane region" description="Helical" evidence="5">
    <location>
        <begin position="445"/>
        <end position="465"/>
    </location>
</feature>
<evidence type="ECO:0000313" key="7">
    <source>
        <dbReference type="EMBL" id="TGE39545.1"/>
    </source>
</evidence>
<dbReference type="Proteomes" id="UP000298460">
    <property type="component" value="Unassembled WGS sequence"/>
</dbReference>
<gene>
    <name evidence="7" type="ORF">E4K67_00575</name>
</gene>
<feature type="transmembrane region" description="Helical" evidence="5">
    <location>
        <begin position="396"/>
        <end position="424"/>
    </location>
</feature>
<dbReference type="InterPro" id="IPR007016">
    <property type="entry name" value="O-antigen_ligase-rel_domated"/>
</dbReference>
<reference evidence="7 8" key="1">
    <citation type="submission" date="2019-03" db="EMBL/GenBank/DDBJ databases">
        <title>Draft Genome Sequence of Desulfosporosinus fructosivorans Strain 63.6F, Isolated from Marine Sediment in the Baltic Sea.</title>
        <authorList>
            <person name="Hausmann B."/>
            <person name="Vandieken V."/>
            <person name="Pjevac P."/>
            <person name="Schreck K."/>
            <person name="Herbold C.W."/>
            <person name="Loy A."/>
        </authorList>
    </citation>
    <scope>NUCLEOTIDE SEQUENCE [LARGE SCALE GENOMIC DNA]</scope>
    <source>
        <strain evidence="7 8">63.6F</strain>
    </source>
</reference>
<organism evidence="7 8">
    <name type="scientific">Desulfosporosinus fructosivorans</name>
    <dbReference type="NCBI Taxonomy" id="2018669"/>
    <lineage>
        <taxon>Bacteria</taxon>
        <taxon>Bacillati</taxon>
        <taxon>Bacillota</taxon>
        <taxon>Clostridia</taxon>
        <taxon>Eubacteriales</taxon>
        <taxon>Desulfitobacteriaceae</taxon>
        <taxon>Desulfosporosinus</taxon>
    </lineage>
</organism>
<feature type="transmembrane region" description="Helical" evidence="5">
    <location>
        <begin position="203"/>
        <end position="226"/>
    </location>
</feature>
<dbReference type="OrthoDB" id="9806320at2"/>
<feature type="transmembrane region" description="Helical" evidence="5">
    <location>
        <begin position="174"/>
        <end position="191"/>
    </location>
</feature>
<evidence type="ECO:0000256" key="4">
    <source>
        <dbReference type="ARBA" id="ARBA00023136"/>
    </source>
</evidence>
<sequence>MKTINRSETNPNKKSWSDENRWLLILEVLVTLLWLYMILRWIYYPSTLITLGYLWAVVWIAVKRPRWLPAVLIVTFPLEVSKMFIPAYSLPERVAGFNVSILDFFRLSQVVLGLRWLSDLWQSQRYYWSPLKDKFKVWKRLKTDALLWLPIMLLGVYLLSTAFSIAPAHSFAETIRLLSLIITLYLAVTYIQDERDLQRLGYILIALGSVLGLIAIGEYLTAQYFFSATPAVVINRRANATFADPNILGRFLVVTFLFSVAELERRTSWLARLVPLGAIMLQGAALGITGSRGGILALGVASLIFVVLIPRRKLTLSAMVLMVLAVVAAAVLNPVIMARFESLRTGLLSASGGIREYLWRSGMAMVRDHPLVGVGVGGFGLAFTTIYPYFNPYSTFYVSLSHTAVVTVLAETGLVGFTVLFFLFGKTIQRGWDISRTVSSERLRFLSASIVAGVIAVFISAQGEGRLYEEPLLWILWAMLISVSQISNEKTGKDIDIL</sequence>
<dbReference type="AlphaFoldDB" id="A0A4Z0RB43"/>
<dbReference type="InterPro" id="IPR051533">
    <property type="entry name" value="WaaL-like"/>
</dbReference>
<feature type="transmembrane region" description="Helical" evidence="5">
    <location>
        <begin position="371"/>
        <end position="390"/>
    </location>
</feature>
<evidence type="ECO:0000259" key="6">
    <source>
        <dbReference type="Pfam" id="PF04932"/>
    </source>
</evidence>
<evidence type="ECO:0000256" key="5">
    <source>
        <dbReference type="SAM" id="Phobius"/>
    </source>
</evidence>
<keyword evidence="8" id="KW-1185">Reference proteome</keyword>
<protein>
    <submittedName>
        <fullName evidence="7">Ligase</fullName>
    </submittedName>
</protein>
<keyword evidence="4 5" id="KW-0472">Membrane</keyword>
<feature type="transmembrane region" description="Helical" evidence="5">
    <location>
        <begin position="294"/>
        <end position="309"/>
    </location>
</feature>
<comment type="subcellular location">
    <subcellularLocation>
        <location evidence="1">Membrane</location>
        <topology evidence="1">Multi-pass membrane protein</topology>
    </subcellularLocation>
</comment>
<feature type="transmembrane region" description="Helical" evidence="5">
    <location>
        <begin position="316"/>
        <end position="336"/>
    </location>
</feature>
<evidence type="ECO:0000256" key="1">
    <source>
        <dbReference type="ARBA" id="ARBA00004141"/>
    </source>
</evidence>
<dbReference type="PANTHER" id="PTHR37422:SF23">
    <property type="entry name" value="TEICHURONIC ACID BIOSYNTHESIS PROTEIN TUAE"/>
    <property type="match status" value="1"/>
</dbReference>
<feature type="transmembrane region" description="Helical" evidence="5">
    <location>
        <begin position="246"/>
        <end position="263"/>
    </location>
</feature>
<keyword evidence="2 5" id="KW-0812">Transmembrane</keyword>
<feature type="domain" description="O-antigen ligase-related" evidence="6">
    <location>
        <begin position="279"/>
        <end position="420"/>
    </location>
</feature>
<feature type="transmembrane region" description="Helical" evidence="5">
    <location>
        <begin position="145"/>
        <end position="168"/>
    </location>
</feature>
<dbReference type="RefSeq" id="WP_135544485.1">
    <property type="nucleotide sequence ID" value="NZ_SPQQ01000001.1"/>
</dbReference>
<evidence type="ECO:0000256" key="2">
    <source>
        <dbReference type="ARBA" id="ARBA00022692"/>
    </source>
</evidence>
<dbReference type="GO" id="GO:0016874">
    <property type="term" value="F:ligase activity"/>
    <property type="evidence" value="ECO:0007669"/>
    <property type="project" value="UniProtKB-KW"/>
</dbReference>
<dbReference type="Pfam" id="PF04932">
    <property type="entry name" value="Wzy_C"/>
    <property type="match status" value="1"/>
</dbReference>
<proteinExistence type="predicted"/>
<dbReference type="GO" id="GO:0016020">
    <property type="term" value="C:membrane"/>
    <property type="evidence" value="ECO:0007669"/>
    <property type="project" value="UniProtKB-SubCell"/>
</dbReference>
<feature type="transmembrane region" description="Helical" evidence="5">
    <location>
        <begin position="21"/>
        <end position="37"/>
    </location>
</feature>